<reference evidence="1" key="1">
    <citation type="journal article" date="2014" name="Front. Microbiol.">
        <title>High frequency of phylogenetically diverse reductive dehalogenase-homologous genes in deep subseafloor sedimentary metagenomes.</title>
        <authorList>
            <person name="Kawai M."/>
            <person name="Futagami T."/>
            <person name="Toyoda A."/>
            <person name="Takaki Y."/>
            <person name="Nishi S."/>
            <person name="Hori S."/>
            <person name="Arai W."/>
            <person name="Tsubouchi T."/>
            <person name="Morono Y."/>
            <person name="Uchiyama I."/>
            <person name="Ito T."/>
            <person name="Fujiyama A."/>
            <person name="Inagaki F."/>
            <person name="Takami H."/>
        </authorList>
    </citation>
    <scope>NUCLEOTIDE SEQUENCE</scope>
    <source>
        <strain evidence="1">Expedition CK06-06</strain>
    </source>
</reference>
<sequence>DLLYKAKICIEAGVTGLIFGRNMWQRPFDEALAVTGKIKKLIKEH</sequence>
<proteinExistence type="predicted"/>
<dbReference type="EMBL" id="BARW01039267">
    <property type="protein sequence ID" value="GAJ19149.1"/>
    <property type="molecule type" value="Genomic_DNA"/>
</dbReference>
<organism evidence="1">
    <name type="scientific">marine sediment metagenome</name>
    <dbReference type="NCBI Taxonomy" id="412755"/>
    <lineage>
        <taxon>unclassified sequences</taxon>
        <taxon>metagenomes</taxon>
        <taxon>ecological metagenomes</taxon>
    </lineage>
</organism>
<gene>
    <name evidence="1" type="ORF">S12H4_59882</name>
</gene>
<accession>X1UNQ8</accession>
<name>X1UNQ8_9ZZZZ</name>
<evidence type="ECO:0008006" key="2">
    <source>
        <dbReference type="Google" id="ProtNLM"/>
    </source>
</evidence>
<dbReference type="Gene3D" id="3.20.20.70">
    <property type="entry name" value="Aldolase class I"/>
    <property type="match status" value="1"/>
</dbReference>
<dbReference type="SUPFAM" id="SSF51569">
    <property type="entry name" value="Aldolase"/>
    <property type="match status" value="1"/>
</dbReference>
<dbReference type="AlphaFoldDB" id="X1UNQ8"/>
<evidence type="ECO:0000313" key="1">
    <source>
        <dbReference type="EMBL" id="GAJ19149.1"/>
    </source>
</evidence>
<dbReference type="InterPro" id="IPR013785">
    <property type="entry name" value="Aldolase_TIM"/>
</dbReference>
<protein>
    <recommendedName>
        <fullName evidence="2">Fructose-bisphosphate aldolase</fullName>
    </recommendedName>
</protein>
<comment type="caution">
    <text evidence="1">The sequence shown here is derived from an EMBL/GenBank/DDBJ whole genome shotgun (WGS) entry which is preliminary data.</text>
</comment>
<feature type="non-terminal residue" evidence="1">
    <location>
        <position position="1"/>
    </location>
</feature>